<organism evidence="2">
    <name type="scientific">Pseudo-nitzschia australis</name>
    <dbReference type="NCBI Taxonomy" id="44445"/>
    <lineage>
        <taxon>Eukaryota</taxon>
        <taxon>Sar</taxon>
        <taxon>Stramenopiles</taxon>
        <taxon>Ochrophyta</taxon>
        <taxon>Bacillariophyta</taxon>
        <taxon>Bacillariophyceae</taxon>
        <taxon>Bacillariophycidae</taxon>
        <taxon>Bacillariales</taxon>
        <taxon>Bacillariaceae</taxon>
        <taxon>Pseudo-nitzschia</taxon>
    </lineage>
</organism>
<dbReference type="AlphaFoldDB" id="A0A7S4EHC6"/>
<proteinExistence type="predicted"/>
<name>A0A7S4EHC6_9STRA</name>
<feature type="compositionally biased region" description="Basic and acidic residues" evidence="1">
    <location>
        <begin position="152"/>
        <end position="166"/>
    </location>
</feature>
<accession>A0A7S4EHC6</accession>
<protein>
    <submittedName>
        <fullName evidence="2">Uncharacterized protein</fullName>
    </submittedName>
</protein>
<reference evidence="2" key="1">
    <citation type="submission" date="2021-01" db="EMBL/GenBank/DDBJ databases">
        <authorList>
            <person name="Corre E."/>
            <person name="Pelletier E."/>
            <person name="Niang G."/>
            <person name="Scheremetjew M."/>
            <person name="Finn R."/>
            <person name="Kale V."/>
            <person name="Holt S."/>
            <person name="Cochrane G."/>
            <person name="Meng A."/>
            <person name="Brown T."/>
            <person name="Cohen L."/>
        </authorList>
    </citation>
    <scope>NUCLEOTIDE SEQUENCE</scope>
    <source>
        <strain evidence="2">10249 10 AB</strain>
    </source>
</reference>
<dbReference type="EMBL" id="HBIX01007569">
    <property type="protein sequence ID" value="CAE0713122.1"/>
    <property type="molecule type" value="Transcribed_RNA"/>
</dbReference>
<sequence length="388" mass="42605">MTTTDANIKVDRCSRIRTTRHITATAASILGANTINRKMVVSLAGLFAFAFAQVHSFSMNMNMGAAMNLMSSDSNKLDRFRSVFLVGTESKAAITEFDDVLWSSLYDNNDNESNEKEDLWVAVYRSNNNKPSVIVRDDFFRAMNDATTASDDAGKTTDSDDADTKDSNNNISTVSSAASFLSDTMPSMLQVPSTKPVAIARLQKSDNNDNDDNVYLLGHLRCSLKKEDQDETCDGGSEFVEALSVAVDTLILQHLQRLLKNRDDASSNNDSDVVFEGTVRTKSTLFSNKLFEERGFKEVETLSRDMATHVSNYEACFAQYAERSIEPSMASGTRDRALQIVALLGRLDPELQKKVEQQSGNGGGGGGGGGDDGDDEYDPWANMQLYRS</sequence>
<feature type="compositionally biased region" description="Gly residues" evidence="1">
    <location>
        <begin position="360"/>
        <end position="370"/>
    </location>
</feature>
<feature type="region of interest" description="Disordered" evidence="1">
    <location>
        <begin position="351"/>
        <end position="388"/>
    </location>
</feature>
<evidence type="ECO:0000313" key="2">
    <source>
        <dbReference type="EMBL" id="CAE0713122.1"/>
    </source>
</evidence>
<gene>
    <name evidence="2" type="ORF">PAUS00366_LOCUS5874</name>
</gene>
<feature type="region of interest" description="Disordered" evidence="1">
    <location>
        <begin position="150"/>
        <end position="170"/>
    </location>
</feature>
<evidence type="ECO:0000256" key="1">
    <source>
        <dbReference type="SAM" id="MobiDB-lite"/>
    </source>
</evidence>